<evidence type="ECO:0000313" key="3">
    <source>
        <dbReference type="EMBL" id="EIC28183.1"/>
    </source>
</evidence>
<keyword evidence="1" id="KW-0175">Coiled coil</keyword>
<dbReference type="RefSeq" id="WP_005368963.1">
    <property type="nucleotide sequence ID" value="NZ_CM001475.1"/>
</dbReference>
<evidence type="ECO:0000256" key="2">
    <source>
        <dbReference type="SAM" id="Phobius"/>
    </source>
</evidence>
<dbReference type="PANTHER" id="PTHR32309">
    <property type="entry name" value="TYROSINE-PROTEIN KINASE"/>
    <property type="match status" value="1"/>
</dbReference>
<dbReference type="GO" id="GO:0004713">
    <property type="term" value="F:protein tyrosine kinase activity"/>
    <property type="evidence" value="ECO:0007669"/>
    <property type="project" value="TreeGrafter"/>
</dbReference>
<feature type="transmembrane region" description="Helical" evidence="2">
    <location>
        <begin position="481"/>
        <end position="504"/>
    </location>
</feature>
<organism evidence="3 4">
    <name type="scientific">Methylomicrobium album BG8</name>
    <dbReference type="NCBI Taxonomy" id="686340"/>
    <lineage>
        <taxon>Bacteria</taxon>
        <taxon>Pseudomonadati</taxon>
        <taxon>Pseudomonadota</taxon>
        <taxon>Gammaproteobacteria</taxon>
        <taxon>Methylococcales</taxon>
        <taxon>Methylococcaceae</taxon>
        <taxon>Methylomicrobium</taxon>
    </lineage>
</organism>
<keyword evidence="4" id="KW-1185">Reference proteome</keyword>
<reference evidence="3 4" key="1">
    <citation type="journal article" date="2013" name="Genome Announc.">
        <title>Genome Sequence of the Obligate Gammaproteobacterial Methanotroph Methylomicrobium album Strain BG8.</title>
        <authorList>
            <person name="Kits K.D."/>
            <person name="Kalyuzhnaya M.G."/>
            <person name="Klotz M.G."/>
            <person name="Jetten M.S."/>
            <person name="Op den Camp H.J."/>
            <person name="Vuilleumier S."/>
            <person name="Bringel F."/>
            <person name="Dispirito A.A."/>
            <person name="Murrell J.C."/>
            <person name="Bruce D."/>
            <person name="Cheng J.F."/>
            <person name="Copeland A."/>
            <person name="Goodwin L."/>
            <person name="Hauser L."/>
            <person name="Lajus A."/>
            <person name="Land M.L."/>
            <person name="Lapidus A."/>
            <person name="Lucas S."/>
            <person name="Medigue C."/>
            <person name="Pitluck S."/>
            <person name="Woyke T."/>
            <person name="Zeytun A."/>
            <person name="Stein L.Y."/>
        </authorList>
    </citation>
    <scope>NUCLEOTIDE SEQUENCE [LARGE SCALE GENOMIC DNA]</scope>
    <source>
        <strain evidence="3 4">BG8</strain>
    </source>
</reference>
<dbReference type="Proteomes" id="UP000005090">
    <property type="component" value="Chromosome"/>
</dbReference>
<evidence type="ECO:0000313" key="4">
    <source>
        <dbReference type="Proteomes" id="UP000005090"/>
    </source>
</evidence>
<feature type="transmembrane region" description="Helical" evidence="2">
    <location>
        <begin position="547"/>
        <end position="570"/>
    </location>
</feature>
<keyword evidence="2" id="KW-0812">Transmembrane</keyword>
<evidence type="ECO:0000256" key="1">
    <source>
        <dbReference type="SAM" id="Coils"/>
    </source>
</evidence>
<name>H8GLY7_METAL</name>
<feature type="coiled-coil region" evidence="1">
    <location>
        <begin position="170"/>
        <end position="247"/>
    </location>
</feature>
<dbReference type="PANTHER" id="PTHR32309:SF13">
    <property type="entry name" value="FERRIC ENTEROBACTIN TRANSPORT PROTEIN FEPE"/>
    <property type="match status" value="1"/>
</dbReference>
<dbReference type="STRING" id="686340.Metal_0324"/>
<dbReference type="EMBL" id="CM001475">
    <property type="protein sequence ID" value="EIC28183.1"/>
    <property type="molecule type" value="Genomic_DNA"/>
</dbReference>
<dbReference type="HOGENOM" id="CLU_009912_5_0_6"/>
<gene>
    <name evidence="3" type="ORF">Metal_0324</name>
</gene>
<accession>H8GLY7</accession>
<dbReference type="InterPro" id="IPR050445">
    <property type="entry name" value="Bact_polysacc_biosynth/exp"/>
</dbReference>
<keyword evidence="2" id="KW-0472">Membrane</keyword>
<sequence length="571" mass="64511">MEPYTKTLADYLDIVRRRKAHIGVTWLLVTLITVIVAYNLPKIYRSTATLLIETPIPPKYIDAPVSQYGEEQIQSIYQRVLSTDKVLAIIEQNDLYDEFWDSMTPFELAEMFKSSTNVELTTLSIAPQAHSQMAEIAFAISFSHAEPVIAQEIASKLAALFIEQNDRARTQRASKATDFLTEEVEKLNRELQEVDIKIAKYKEEHNFSLPEQMEGNQAAIDRAEGELRDTEAQIRTTKDRLIFLNAELARTQDDDPMASENAVPKTKAEALRMLRAKYLRYSSIYSPNHPSLLRLKREIRALDPSFEGEALEQGIRSQLDQAKAELKTLKETYGDGHPDVAARRKQVTMLESRLKSLRANARNSVVGMGSSSGSPYFRSVEAQYKASQNDLDALVQKQSYLKTKIENLHEILLKAPQIEMVYTDMLRTRDNIIKKYNQLKEKRLDAKLAQTLEEQQQGQTLTMIEPPVIPNHPEKAIRRKVAIGGFCFGLIAGLGVAFLIELLAPGVRGYRAVREITGLMPLVVLPYIESPAELTVQFARQCRIRKFMVRTAFGFGAVALVVAGLAFFGLR</sequence>
<feature type="transmembrane region" description="Helical" evidence="2">
    <location>
        <begin position="20"/>
        <end position="40"/>
    </location>
</feature>
<protein>
    <submittedName>
        <fullName evidence="3">Uncharacterized protein involved in exopolysaccharide biosynthesis</fullName>
    </submittedName>
</protein>
<proteinExistence type="predicted"/>
<dbReference type="AlphaFoldDB" id="H8GLY7"/>
<dbReference type="eggNOG" id="COG3206">
    <property type="taxonomic scope" value="Bacteria"/>
</dbReference>
<keyword evidence="2" id="KW-1133">Transmembrane helix</keyword>
<dbReference type="GO" id="GO:0005886">
    <property type="term" value="C:plasma membrane"/>
    <property type="evidence" value="ECO:0007669"/>
    <property type="project" value="TreeGrafter"/>
</dbReference>